<protein>
    <recommendedName>
        <fullName evidence="4">Bifunctional ligase/repressor BirA</fullName>
    </recommendedName>
    <alternativeName>
        <fullName evidence="4">Biotin--[acetyl-CoA-carboxylase] ligase</fullName>
        <ecNumber evidence="4">6.3.4.15</ecNumber>
    </alternativeName>
    <alternativeName>
        <fullName evidence="4">Biotin--protein ligase</fullName>
    </alternativeName>
    <alternativeName>
        <fullName evidence="4">Biotin-[acetyl-CoA carboxylase] synthetase</fullName>
    </alternativeName>
</protein>
<keyword evidence="4" id="KW-0804">Transcription</keyword>
<keyword evidence="4" id="KW-0238">DNA-binding</keyword>
<dbReference type="InterPro" id="IPR045864">
    <property type="entry name" value="aa-tRNA-synth_II/BPL/LPL"/>
</dbReference>
<proteinExistence type="inferred from homology"/>
<dbReference type="HAMAP" id="MF_00978">
    <property type="entry name" value="Bifunct_BirA"/>
    <property type="match status" value="1"/>
</dbReference>
<evidence type="ECO:0000259" key="5">
    <source>
        <dbReference type="PROSITE" id="PS51733"/>
    </source>
</evidence>
<feature type="DNA-binding region" description="H-T-H motif" evidence="4">
    <location>
        <begin position="20"/>
        <end position="39"/>
    </location>
</feature>
<dbReference type="EMBL" id="JACHFR010000002">
    <property type="protein sequence ID" value="MBB5218919.1"/>
    <property type="molecule type" value="Genomic_DNA"/>
</dbReference>
<dbReference type="AlphaFoldDB" id="A0A840S8F9"/>
<dbReference type="GO" id="GO:0004077">
    <property type="term" value="F:biotin--[biotin carboxyl-carrier protein] ligase activity"/>
    <property type="evidence" value="ECO:0007669"/>
    <property type="project" value="UniProtKB-UniRule"/>
</dbReference>
<dbReference type="InterPro" id="IPR004143">
    <property type="entry name" value="BPL_LPL_catalytic"/>
</dbReference>
<accession>A0A840S8F9</accession>
<dbReference type="SUPFAM" id="SSF55681">
    <property type="entry name" value="Class II aaRS and biotin synthetases"/>
    <property type="match status" value="1"/>
</dbReference>
<dbReference type="NCBIfam" id="TIGR00121">
    <property type="entry name" value="birA_ligase"/>
    <property type="match status" value="1"/>
</dbReference>
<dbReference type="PANTHER" id="PTHR12835:SF5">
    <property type="entry name" value="BIOTIN--PROTEIN LIGASE"/>
    <property type="match status" value="1"/>
</dbReference>
<dbReference type="InterPro" id="IPR004408">
    <property type="entry name" value="Biotin_CoA_COase_ligase"/>
</dbReference>
<dbReference type="Pfam" id="PF08279">
    <property type="entry name" value="HTH_11"/>
    <property type="match status" value="1"/>
</dbReference>
<dbReference type="InterPro" id="IPR036390">
    <property type="entry name" value="WH_DNA-bd_sf"/>
</dbReference>
<dbReference type="GO" id="GO:0005524">
    <property type="term" value="F:ATP binding"/>
    <property type="evidence" value="ECO:0007669"/>
    <property type="project" value="UniProtKB-UniRule"/>
</dbReference>
<dbReference type="PROSITE" id="PS51733">
    <property type="entry name" value="BPL_LPL_CATALYTIC"/>
    <property type="match status" value="1"/>
</dbReference>
<evidence type="ECO:0000313" key="9">
    <source>
        <dbReference type="Proteomes" id="UP000593591"/>
    </source>
</evidence>
<comment type="catalytic activity">
    <reaction evidence="3 4">
        <text>biotin + L-lysyl-[protein] + ATP = N(6)-biotinyl-L-lysyl-[protein] + AMP + diphosphate + H(+)</text>
        <dbReference type="Rhea" id="RHEA:11756"/>
        <dbReference type="Rhea" id="RHEA-COMP:9752"/>
        <dbReference type="Rhea" id="RHEA-COMP:10505"/>
        <dbReference type="ChEBI" id="CHEBI:15378"/>
        <dbReference type="ChEBI" id="CHEBI:29969"/>
        <dbReference type="ChEBI" id="CHEBI:30616"/>
        <dbReference type="ChEBI" id="CHEBI:33019"/>
        <dbReference type="ChEBI" id="CHEBI:57586"/>
        <dbReference type="ChEBI" id="CHEBI:83144"/>
        <dbReference type="ChEBI" id="CHEBI:456215"/>
        <dbReference type="EC" id="6.3.4.15"/>
    </reaction>
</comment>
<dbReference type="InterPro" id="IPR003142">
    <property type="entry name" value="BPL_C"/>
</dbReference>
<evidence type="ECO:0000313" key="8">
    <source>
        <dbReference type="Proteomes" id="UP000578697"/>
    </source>
</evidence>
<keyword evidence="4" id="KW-0805">Transcription regulation</keyword>
<gene>
    <name evidence="4" type="primary">birA</name>
    <name evidence="7" type="ORF">DYE49_12195</name>
    <name evidence="6" type="ORF">HNP77_001288</name>
</gene>
<dbReference type="CDD" id="cd16442">
    <property type="entry name" value="BPL"/>
    <property type="match status" value="1"/>
</dbReference>
<name>A0A840S8F9_9SPIR</name>
<keyword evidence="4" id="KW-0547">Nucleotide-binding</keyword>
<feature type="binding site" evidence="4">
    <location>
        <position position="204"/>
    </location>
    <ligand>
        <name>biotin</name>
        <dbReference type="ChEBI" id="CHEBI:57586"/>
    </ligand>
</feature>
<reference evidence="7 9" key="1">
    <citation type="submission" date="2018-08" db="EMBL/GenBank/DDBJ databases">
        <title>The first complete genome of Treponema rectale (CHPAT), a commensal spirochete of the bovine rectum.</title>
        <authorList>
            <person name="Staton G.J."/>
            <person name="Clegg S.R."/>
            <person name="Carter S.D."/>
            <person name="Radford A.D."/>
            <person name="Darby A."/>
            <person name="Hall N."/>
            <person name="Birtles R.J."/>
            <person name="Evans N.J."/>
        </authorList>
    </citation>
    <scope>NUCLEOTIDE SEQUENCE [LARGE SCALE GENOMIC DNA]</scope>
    <source>
        <strain evidence="7 9">CHPA</strain>
    </source>
</reference>
<feature type="binding site" evidence="4">
    <location>
        <position position="133"/>
    </location>
    <ligand>
        <name>biotin</name>
        <dbReference type="ChEBI" id="CHEBI:57586"/>
    </ligand>
</feature>
<dbReference type="Gene3D" id="2.30.30.100">
    <property type="match status" value="1"/>
</dbReference>
<dbReference type="GO" id="GO:0003677">
    <property type="term" value="F:DNA binding"/>
    <property type="evidence" value="ECO:0007669"/>
    <property type="project" value="UniProtKB-UniRule"/>
</dbReference>
<dbReference type="Pfam" id="PF02237">
    <property type="entry name" value="BPL_C"/>
    <property type="match status" value="1"/>
</dbReference>
<dbReference type="Proteomes" id="UP000578697">
    <property type="component" value="Unassembled WGS sequence"/>
</dbReference>
<dbReference type="Gene3D" id="3.30.930.10">
    <property type="entry name" value="Bira Bifunctional Protein, Domain 2"/>
    <property type="match status" value="1"/>
</dbReference>
<dbReference type="RefSeq" id="WP_184652359.1">
    <property type="nucleotide sequence ID" value="NZ_JACHFR010000002.1"/>
</dbReference>
<evidence type="ECO:0000313" key="7">
    <source>
        <dbReference type="EMBL" id="QOS41166.1"/>
    </source>
</evidence>
<evidence type="ECO:0000313" key="6">
    <source>
        <dbReference type="EMBL" id="MBB5218919.1"/>
    </source>
</evidence>
<dbReference type="EC" id="6.3.4.15" evidence="4"/>
<evidence type="ECO:0000256" key="3">
    <source>
        <dbReference type="ARBA" id="ARBA00047846"/>
    </source>
</evidence>
<dbReference type="EMBL" id="CP031517">
    <property type="protein sequence ID" value="QOS41166.1"/>
    <property type="molecule type" value="Genomic_DNA"/>
</dbReference>
<comment type="function">
    <text evidence="4">Acts both as a biotin--[acetyl-CoA-carboxylase] ligase and a repressor.</text>
</comment>
<keyword evidence="8" id="KW-1185">Reference proteome</keyword>
<feature type="binding site" evidence="4">
    <location>
        <begin position="137"/>
        <end position="139"/>
    </location>
    <ligand>
        <name>biotin</name>
        <dbReference type="ChEBI" id="CHEBI:57586"/>
    </ligand>
</feature>
<keyword evidence="4" id="KW-0678">Repressor</keyword>
<reference evidence="6 8" key="2">
    <citation type="submission" date="2020-08" db="EMBL/GenBank/DDBJ databases">
        <title>Genomic Encyclopedia of Type Strains, Phase IV (KMG-IV): sequencing the most valuable type-strain genomes for metagenomic binning, comparative biology and taxonomic classification.</title>
        <authorList>
            <person name="Goeker M."/>
        </authorList>
    </citation>
    <scope>NUCLEOTIDE SEQUENCE [LARGE SCALE GENOMIC DNA]</scope>
    <source>
        <strain evidence="6 8">DSM 103679</strain>
    </source>
</reference>
<feature type="domain" description="BPL/LPL catalytic" evidence="5">
    <location>
        <begin position="102"/>
        <end position="285"/>
    </location>
</feature>
<dbReference type="Gene3D" id="1.10.10.10">
    <property type="entry name" value="Winged helix-like DNA-binding domain superfamily/Winged helix DNA-binding domain"/>
    <property type="match status" value="1"/>
</dbReference>
<dbReference type="Proteomes" id="UP000593591">
    <property type="component" value="Chromosome"/>
</dbReference>
<dbReference type="Pfam" id="PF03099">
    <property type="entry name" value="BPL_LplA_LipB"/>
    <property type="match status" value="1"/>
</dbReference>
<dbReference type="GO" id="GO:0005737">
    <property type="term" value="C:cytoplasm"/>
    <property type="evidence" value="ECO:0007669"/>
    <property type="project" value="TreeGrafter"/>
</dbReference>
<dbReference type="SUPFAM" id="SSF46785">
    <property type="entry name" value="Winged helix' DNA-binding domain"/>
    <property type="match status" value="1"/>
</dbReference>
<dbReference type="InterPro" id="IPR030855">
    <property type="entry name" value="Bifunct_BirA"/>
</dbReference>
<dbReference type="PANTHER" id="PTHR12835">
    <property type="entry name" value="BIOTIN PROTEIN LIGASE"/>
    <property type="match status" value="1"/>
</dbReference>
<keyword evidence="2 4" id="KW-0092">Biotin</keyword>
<comment type="similarity">
    <text evidence="4">Belongs to the biotin--protein ligase family.</text>
</comment>
<dbReference type="InterPro" id="IPR036388">
    <property type="entry name" value="WH-like_DNA-bd_sf"/>
</dbReference>
<keyword evidence="1 4" id="KW-0436">Ligase</keyword>
<evidence type="ECO:0000256" key="2">
    <source>
        <dbReference type="ARBA" id="ARBA00023267"/>
    </source>
</evidence>
<dbReference type="GO" id="GO:0006355">
    <property type="term" value="P:regulation of DNA-templated transcription"/>
    <property type="evidence" value="ECO:0007669"/>
    <property type="project" value="UniProtKB-UniRule"/>
</dbReference>
<evidence type="ECO:0000256" key="1">
    <source>
        <dbReference type="ARBA" id="ARBA00022598"/>
    </source>
</evidence>
<dbReference type="KEGG" id="trc:DYE49_12195"/>
<organism evidence="6 8">
    <name type="scientific">Treponema rectale</name>
    <dbReference type="NCBI Taxonomy" id="744512"/>
    <lineage>
        <taxon>Bacteria</taxon>
        <taxon>Pseudomonadati</taxon>
        <taxon>Spirochaetota</taxon>
        <taxon>Spirochaetia</taxon>
        <taxon>Spirochaetales</taxon>
        <taxon>Treponemataceae</taxon>
        <taxon>Treponema</taxon>
    </lineage>
</organism>
<sequence length="354" mass="37970">MTTKEKVLNELNNKSEPVSGEYLAKICGVSRAAVWKAINSLREAGVCINGTTNGGYMIEGQADIFSLETVRREFESAFPQFSESHIECFNEIDSTNTYAKRLLSQCASLRNEKGELTADGKKYNNSIIVAESQTAGRGRSGRTFVSPKKTGIYLSVIVMPEGGVKNPARITAFSAVAVCRAIEKLYGAEPSIKWINDIFLNGKKVSGILTEGTANFETGIIDSAIIGIGINIEPNEEFSKSGLSKVAGSIIDGTADKNDKKNSVTRAKFAAFVAGEVLSVLQEDTASVISEYKARSFIIGKTVEVHTLADSDQGMYKATAVDITDDAALVVECSDGSRHTLSSGEVTLKSDAFV</sequence>
<dbReference type="InterPro" id="IPR013196">
    <property type="entry name" value="HTH_11"/>
</dbReference>
<keyword evidence="4" id="KW-0067">ATP-binding</keyword>
<feature type="binding site" evidence="4">
    <location>
        <begin position="94"/>
        <end position="96"/>
    </location>
    <ligand>
        <name>biotin</name>
        <dbReference type="ChEBI" id="CHEBI:57586"/>
    </ligand>
</feature>
<evidence type="ECO:0000256" key="4">
    <source>
        <dbReference type="HAMAP-Rule" id="MF_00978"/>
    </source>
</evidence>